<keyword evidence="2" id="KW-1185">Reference proteome</keyword>
<protein>
    <submittedName>
        <fullName evidence="1">Uncharacterized protein</fullName>
    </submittedName>
</protein>
<gene>
    <name evidence="1" type="ORF">MILVUS5_LOCUS11000</name>
</gene>
<evidence type="ECO:0000313" key="2">
    <source>
        <dbReference type="Proteomes" id="UP001177021"/>
    </source>
</evidence>
<dbReference type="Proteomes" id="UP001177021">
    <property type="component" value="Unassembled WGS sequence"/>
</dbReference>
<evidence type="ECO:0000313" key="1">
    <source>
        <dbReference type="EMBL" id="CAJ2641335.1"/>
    </source>
</evidence>
<accession>A0ACB0J9S9</accession>
<reference evidence="1" key="1">
    <citation type="submission" date="2023-10" db="EMBL/GenBank/DDBJ databases">
        <authorList>
            <person name="Rodriguez Cubillos JULIANA M."/>
            <person name="De Vega J."/>
        </authorList>
    </citation>
    <scope>NUCLEOTIDE SEQUENCE</scope>
</reference>
<organism evidence="1 2">
    <name type="scientific">Trifolium pratense</name>
    <name type="common">Red clover</name>
    <dbReference type="NCBI Taxonomy" id="57577"/>
    <lineage>
        <taxon>Eukaryota</taxon>
        <taxon>Viridiplantae</taxon>
        <taxon>Streptophyta</taxon>
        <taxon>Embryophyta</taxon>
        <taxon>Tracheophyta</taxon>
        <taxon>Spermatophyta</taxon>
        <taxon>Magnoliopsida</taxon>
        <taxon>eudicotyledons</taxon>
        <taxon>Gunneridae</taxon>
        <taxon>Pentapetalae</taxon>
        <taxon>rosids</taxon>
        <taxon>fabids</taxon>
        <taxon>Fabales</taxon>
        <taxon>Fabaceae</taxon>
        <taxon>Papilionoideae</taxon>
        <taxon>50 kb inversion clade</taxon>
        <taxon>NPAAA clade</taxon>
        <taxon>Hologalegina</taxon>
        <taxon>IRL clade</taxon>
        <taxon>Trifolieae</taxon>
        <taxon>Trifolium</taxon>
    </lineage>
</organism>
<sequence>MKIIKGLMQSNFAYSLSSSFTLPSSSPLVAPSKFHYFLVITLLVVAPSSLLSSSSSLVAPSSSPLVAPSSSPLIRSVSSTVFCSATLPHIVYEVIGSYLSENMNGSSTPIAEGVQQLVNNIQANIVDHGRESDVNYIPHLEMEFESEVAAYDFYNEYSKKMGFGIRREYGNKSKIDGVLTSRRFTCFKEGNRGVDKRDYLTKDRRAETRIGCQARMVISLDRKIGKYKVVDFVAQHNHMLQPNEYVHMIRSHRRIFESQASQIILADESGLKPKDFHNYVSKQAGGKEIIGYTRQDLKNYLRTKRMHTLRFGEVGALLMHFKQQSENPSFFYEFQMDVEEQITNIFWADAQMINDYGYFGDVITFDTTYKTNKDYQHVTAYQHEAASQHGTAYQHGTVYQLGAASQHGTAYQHEAASQHGTAYQLFYI</sequence>
<name>A0ACB0J9S9_TRIPR</name>
<dbReference type="EMBL" id="CASHSV030000024">
    <property type="protein sequence ID" value="CAJ2641335.1"/>
    <property type="molecule type" value="Genomic_DNA"/>
</dbReference>
<proteinExistence type="predicted"/>
<comment type="caution">
    <text evidence="1">The sequence shown here is derived from an EMBL/GenBank/DDBJ whole genome shotgun (WGS) entry which is preliminary data.</text>
</comment>